<dbReference type="OrthoDB" id="128113at2759"/>
<evidence type="ECO:0000256" key="5">
    <source>
        <dbReference type="ARBA" id="ARBA00047770"/>
    </source>
</evidence>
<dbReference type="GO" id="GO:0051726">
    <property type="term" value="P:regulation of cell cycle"/>
    <property type="evidence" value="ECO:0007669"/>
    <property type="project" value="InterPro"/>
</dbReference>
<dbReference type="AlphaFoldDB" id="A0A9W6Y557"/>
<protein>
    <recommendedName>
        <fullName evidence="2 6">Histone-lysine N-methyltransferase, H3 lysine-79 specific</fullName>
        <ecNumber evidence="1 6">2.1.1.360</ecNumber>
    </recommendedName>
    <alternativeName>
        <fullName evidence="4 6">Histone H3-K79 methyltransferase</fullName>
    </alternativeName>
</protein>
<dbReference type="Pfam" id="PF08123">
    <property type="entry name" value="DOT1"/>
    <property type="match status" value="1"/>
</dbReference>
<feature type="compositionally biased region" description="Low complexity" evidence="7">
    <location>
        <begin position="118"/>
        <end position="132"/>
    </location>
</feature>
<keyword evidence="6" id="KW-0539">Nucleus</keyword>
<dbReference type="PANTHER" id="PTHR21451">
    <property type="entry name" value="HISTONE H3 METHYLTRANSFERASE"/>
    <property type="match status" value="1"/>
</dbReference>
<evidence type="ECO:0000259" key="8">
    <source>
        <dbReference type="PROSITE" id="PS51569"/>
    </source>
</evidence>
<evidence type="ECO:0000256" key="2">
    <source>
        <dbReference type="ARBA" id="ARBA00020987"/>
    </source>
</evidence>
<feature type="compositionally biased region" description="Pro residues" evidence="7">
    <location>
        <begin position="25"/>
        <end position="34"/>
    </location>
</feature>
<dbReference type="Proteomes" id="UP001165121">
    <property type="component" value="Unassembled WGS sequence"/>
</dbReference>
<keyword evidence="6" id="KW-0489">Methyltransferase</keyword>
<organism evidence="9 10">
    <name type="scientific">Phytophthora fragariaefolia</name>
    <dbReference type="NCBI Taxonomy" id="1490495"/>
    <lineage>
        <taxon>Eukaryota</taxon>
        <taxon>Sar</taxon>
        <taxon>Stramenopiles</taxon>
        <taxon>Oomycota</taxon>
        <taxon>Peronosporomycetes</taxon>
        <taxon>Peronosporales</taxon>
        <taxon>Peronosporaceae</taxon>
        <taxon>Phytophthora</taxon>
    </lineage>
</organism>
<comment type="miscellaneous">
    <text evidence="6">In contrast to other lysine histone methyltransferases, it does not contain a SET domain, suggesting the existence of another mechanism for methylation of lysine residues of histones.</text>
</comment>
<proteinExistence type="inferred from homology"/>
<dbReference type="InterPro" id="IPR025789">
    <property type="entry name" value="DOT1_dom"/>
</dbReference>
<feature type="region of interest" description="Disordered" evidence="7">
    <location>
        <begin position="1"/>
        <end position="145"/>
    </location>
</feature>
<keyword evidence="10" id="KW-1185">Reference proteome</keyword>
<comment type="function">
    <text evidence="6">Histone methyltransferase that specifically trimethylates histone H3 to form H3K79me3. This methylation is required for telomere silencing and for the pachytene checkpoint during the meiotic cell cycle by allowing the recruitment of RAD9 to double strand breaks. Nucleosomes are preferred as substrate compared to free histone.</text>
</comment>
<keyword evidence="3 6" id="KW-0156">Chromatin regulator</keyword>
<dbReference type="PROSITE" id="PS51569">
    <property type="entry name" value="DOT1"/>
    <property type="match status" value="1"/>
</dbReference>
<evidence type="ECO:0000256" key="6">
    <source>
        <dbReference type="RuleBase" id="RU271113"/>
    </source>
</evidence>
<comment type="caution">
    <text evidence="9">The sequence shown here is derived from an EMBL/GenBank/DDBJ whole genome shotgun (WGS) entry which is preliminary data.</text>
</comment>
<dbReference type="InterPro" id="IPR029063">
    <property type="entry name" value="SAM-dependent_MTases_sf"/>
</dbReference>
<dbReference type="Gene3D" id="3.40.50.150">
    <property type="entry name" value="Vaccinia Virus protein VP39"/>
    <property type="match status" value="1"/>
</dbReference>
<comment type="similarity">
    <text evidence="6">Belongs to the class I-like SAM-binding methyltransferase superfamily. DOT1 family.</text>
</comment>
<dbReference type="EC" id="2.1.1.360" evidence="1 6"/>
<dbReference type="GO" id="GO:0005634">
    <property type="term" value="C:nucleus"/>
    <property type="evidence" value="ECO:0007669"/>
    <property type="project" value="UniProtKB-SubCell"/>
</dbReference>
<feature type="compositionally biased region" description="Pro residues" evidence="7">
    <location>
        <begin position="47"/>
        <end position="68"/>
    </location>
</feature>
<keyword evidence="6" id="KW-0949">S-adenosyl-L-methionine</keyword>
<dbReference type="SUPFAM" id="SSF53335">
    <property type="entry name" value="S-adenosyl-L-methionine-dependent methyltransferases"/>
    <property type="match status" value="1"/>
</dbReference>
<evidence type="ECO:0000256" key="4">
    <source>
        <dbReference type="ARBA" id="ARBA00029821"/>
    </source>
</evidence>
<evidence type="ECO:0000256" key="3">
    <source>
        <dbReference type="ARBA" id="ARBA00022853"/>
    </source>
</evidence>
<reference evidence="9" key="1">
    <citation type="submission" date="2023-04" db="EMBL/GenBank/DDBJ databases">
        <title>Phytophthora fragariaefolia NBRC 109709.</title>
        <authorList>
            <person name="Ichikawa N."/>
            <person name="Sato H."/>
            <person name="Tonouchi N."/>
        </authorList>
    </citation>
    <scope>NUCLEOTIDE SEQUENCE</scope>
    <source>
        <strain evidence="9">NBRC 109709</strain>
    </source>
</reference>
<sequence length="243" mass="24455">MGDEDPALRQGATQRQQRAAARFPTPAPAAPPTAPASSAPLALPASSTPPAPPARPEPPETPAPPALPAAPVSLVSPAFSSLSVPPAPSDAPASPASSAYSASQSQSASAHDEDPVTSLLGDSSSLSSSGVSAEERTPPMSSSTGERVVTAVFAEVPYVVVQGANKMPHRNAGELMPCGISSLLRELGGLCETDVFLDIGSGVGNVVEQVVLATNVAKALGVEVHQDLNDLGMKTIAKSVNSK</sequence>
<evidence type="ECO:0000256" key="1">
    <source>
        <dbReference type="ARBA" id="ARBA00012190"/>
    </source>
</evidence>
<gene>
    <name evidence="9" type="ORF">Pfra01_002374100</name>
</gene>
<feature type="compositionally biased region" description="Low complexity" evidence="7">
    <location>
        <begin position="69"/>
        <end position="109"/>
    </location>
</feature>
<evidence type="ECO:0000256" key="7">
    <source>
        <dbReference type="SAM" id="MobiDB-lite"/>
    </source>
</evidence>
<feature type="domain" description="DOT1" evidence="8">
    <location>
        <begin position="37"/>
        <end position="243"/>
    </location>
</feature>
<accession>A0A9W6Y557</accession>
<keyword evidence="6" id="KW-0808">Transferase</keyword>
<dbReference type="GO" id="GO:0140956">
    <property type="term" value="F:histone H3K79 trimethyltransferase activity"/>
    <property type="evidence" value="ECO:0007669"/>
    <property type="project" value="UniProtKB-EC"/>
</dbReference>
<name>A0A9W6Y557_9STRA</name>
<evidence type="ECO:0000313" key="9">
    <source>
        <dbReference type="EMBL" id="GMF56083.1"/>
    </source>
</evidence>
<feature type="compositionally biased region" description="Low complexity" evidence="7">
    <location>
        <begin position="35"/>
        <end position="46"/>
    </location>
</feature>
<dbReference type="InterPro" id="IPR030445">
    <property type="entry name" value="H3-K79_meTrfase"/>
</dbReference>
<comment type="catalytic activity">
    <reaction evidence="5 6">
        <text>L-lysyl(79)-[histone H3] + 3 S-adenosyl-L-methionine = N(6),N(6),N(6)-trimethyl-L-lysyl(79)-[histone H3] + 3 S-adenosyl-L-homocysteine + 3 H(+)</text>
        <dbReference type="Rhea" id="RHEA:60328"/>
        <dbReference type="Rhea" id="RHEA-COMP:15549"/>
        <dbReference type="Rhea" id="RHEA-COMP:15552"/>
        <dbReference type="ChEBI" id="CHEBI:15378"/>
        <dbReference type="ChEBI" id="CHEBI:29969"/>
        <dbReference type="ChEBI" id="CHEBI:57856"/>
        <dbReference type="ChEBI" id="CHEBI:59789"/>
        <dbReference type="ChEBI" id="CHEBI:61961"/>
        <dbReference type="EC" id="2.1.1.360"/>
    </reaction>
</comment>
<evidence type="ECO:0000313" key="10">
    <source>
        <dbReference type="Proteomes" id="UP001165121"/>
    </source>
</evidence>
<dbReference type="EMBL" id="BSXT01003903">
    <property type="protein sequence ID" value="GMF56083.1"/>
    <property type="molecule type" value="Genomic_DNA"/>
</dbReference>
<comment type="subcellular location">
    <subcellularLocation>
        <location evidence="6">Nucleus</location>
    </subcellularLocation>
</comment>
<dbReference type="GO" id="GO:0032259">
    <property type="term" value="P:methylation"/>
    <property type="evidence" value="ECO:0007669"/>
    <property type="project" value="UniProtKB-KW"/>
</dbReference>